<dbReference type="EMBL" id="BAAAVM010000011">
    <property type="protein sequence ID" value="GAA3126357.1"/>
    <property type="molecule type" value="Genomic_DNA"/>
</dbReference>
<comment type="caution">
    <text evidence="2">The sequence shown here is derived from an EMBL/GenBank/DDBJ whole genome shotgun (WGS) entry which is preliminary data.</text>
</comment>
<sequence>MCVTSAASWIPSIDASSAVACLGLGLLNGVAGRDADRGHAIHDTRSGVRPSLGEDEHDPYASVEAEVPDSLFAGLWREALEAVAEAGRFS</sequence>
<reference evidence="3" key="1">
    <citation type="journal article" date="2019" name="Int. J. Syst. Evol. Microbiol.">
        <title>The Global Catalogue of Microorganisms (GCM) 10K type strain sequencing project: providing services to taxonomists for standard genome sequencing and annotation.</title>
        <authorList>
            <consortium name="The Broad Institute Genomics Platform"/>
            <consortium name="The Broad Institute Genome Sequencing Center for Infectious Disease"/>
            <person name="Wu L."/>
            <person name="Ma J."/>
        </authorList>
    </citation>
    <scope>NUCLEOTIDE SEQUENCE [LARGE SCALE GENOMIC DNA]</scope>
    <source>
        <strain evidence="3">JCM 11574</strain>
    </source>
</reference>
<dbReference type="Proteomes" id="UP001500893">
    <property type="component" value="Unassembled WGS sequence"/>
</dbReference>
<proteinExistence type="predicted"/>
<protein>
    <submittedName>
        <fullName evidence="2">Uncharacterized protein</fullName>
    </submittedName>
</protein>
<accession>A0ABP6MU91</accession>
<evidence type="ECO:0000313" key="2">
    <source>
        <dbReference type="EMBL" id="GAA3126357.1"/>
    </source>
</evidence>
<name>A0ABP6MU91_9ACTN</name>
<evidence type="ECO:0000313" key="3">
    <source>
        <dbReference type="Proteomes" id="UP001500893"/>
    </source>
</evidence>
<organism evidence="2 3">
    <name type="scientific">Streptomyces rameus</name>
    <dbReference type="NCBI Taxonomy" id="68261"/>
    <lineage>
        <taxon>Bacteria</taxon>
        <taxon>Bacillati</taxon>
        <taxon>Actinomycetota</taxon>
        <taxon>Actinomycetes</taxon>
        <taxon>Kitasatosporales</taxon>
        <taxon>Streptomycetaceae</taxon>
        <taxon>Streptomyces</taxon>
    </lineage>
</organism>
<evidence type="ECO:0000256" key="1">
    <source>
        <dbReference type="SAM" id="MobiDB-lite"/>
    </source>
</evidence>
<feature type="region of interest" description="Disordered" evidence="1">
    <location>
        <begin position="38"/>
        <end position="60"/>
    </location>
</feature>
<gene>
    <name evidence="2" type="ORF">GCM10010521_11230</name>
</gene>
<keyword evidence="3" id="KW-1185">Reference proteome</keyword>